<accession>A0ABT2HWX0</accession>
<dbReference type="InterPro" id="IPR050206">
    <property type="entry name" value="FtsK/SpoIIIE/SftA"/>
</dbReference>
<name>A0ABT2HWX0_9MICO</name>
<dbReference type="InterPro" id="IPR003593">
    <property type="entry name" value="AAA+_ATPase"/>
</dbReference>
<dbReference type="PANTHER" id="PTHR22683:SF1">
    <property type="entry name" value="TYPE VII SECRETION SYSTEM PROTEIN ESSC"/>
    <property type="match status" value="1"/>
</dbReference>
<dbReference type="RefSeq" id="WP_206394669.1">
    <property type="nucleotide sequence ID" value="NZ_JAFDPW010000001.1"/>
</dbReference>
<dbReference type="SMART" id="SM00382">
    <property type="entry name" value="AAA"/>
    <property type="match status" value="2"/>
</dbReference>
<evidence type="ECO:0000256" key="6">
    <source>
        <dbReference type="SAM" id="Phobius"/>
    </source>
</evidence>
<keyword evidence="6" id="KW-0472">Membrane</keyword>
<protein>
    <submittedName>
        <fullName evidence="8">FtsK/SpoIIIE domain-containing protein</fullName>
    </submittedName>
</protein>
<feature type="region of interest" description="Disordered" evidence="5">
    <location>
        <begin position="886"/>
        <end position="926"/>
    </location>
</feature>
<dbReference type="Proteomes" id="UP001525379">
    <property type="component" value="Unassembled WGS sequence"/>
</dbReference>
<keyword evidence="1 3" id="KW-0547">Nucleotide-binding</keyword>
<keyword evidence="4" id="KW-0175">Coiled coil</keyword>
<dbReference type="EMBL" id="JALXSQ010000017">
    <property type="protein sequence ID" value="MCT2042815.1"/>
    <property type="molecule type" value="Genomic_DNA"/>
</dbReference>
<dbReference type="PANTHER" id="PTHR22683">
    <property type="entry name" value="SPORULATION PROTEIN RELATED"/>
    <property type="match status" value="1"/>
</dbReference>
<organism evidence="8 9">
    <name type="scientific">Pseudoclavibacter albus</name>
    <dbReference type="NCBI Taxonomy" id="272241"/>
    <lineage>
        <taxon>Bacteria</taxon>
        <taxon>Bacillati</taxon>
        <taxon>Actinomycetota</taxon>
        <taxon>Actinomycetes</taxon>
        <taxon>Micrococcales</taxon>
        <taxon>Microbacteriaceae</taxon>
        <taxon>Pseudoclavibacter</taxon>
    </lineage>
</organism>
<feature type="coiled-coil region" evidence="4">
    <location>
        <begin position="70"/>
        <end position="104"/>
    </location>
</feature>
<keyword evidence="6" id="KW-1133">Transmembrane helix</keyword>
<dbReference type="Pfam" id="PF01580">
    <property type="entry name" value="FtsK_SpoIIIE"/>
    <property type="match status" value="1"/>
</dbReference>
<evidence type="ECO:0000256" key="1">
    <source>
        <dbReference type="ARBA" id="ARBA00022741"/>
    </source>
</evidence>
<dbReference type="Gene3D" id="3.40.50.300">
    <property type="entry name" value="P-loop containing nucleotide triphosphate hydrolases"/>
    <property type="match status" value="2"/>
</dbReference>
<keyword evidence="6" id="KW-0812">Transmembrane</keyword>
<keyword evidence="2 3" id="KW-0067">ATP-binding</keyword>
<feature type="binding site" evidence="3">
    <location>
        <begin position="321"/>
        <end position="328"/>
    </location>
    <ligand>
        <name>ATP</name>
        <dbReference type="ChEBI" id="CHEBI:30616"/>
    </ligand>
</feature>
<evidence type="ECO:0000313" key="8">
    <source>
        <dbReference type="EMBL" id="MCT2042815.1"/>
    </source>
</evidence>
<reference evidence="8 9" key="1">
    <citation type="submission" date="2022-04" db="EMBL/GenBank/DDBJ databases">
        <title>Human microbiome associated bacterial genomes.</title>
        <authorList>
            <person name="Sandstrom S."/>
            <person name="Salamzade R."/>
            <person name="Kalan L.R."/>
        </authorList>
    </citation>
    <scope>NUCLEOTIDE SEQUENCE [LARGE SCALE GENOMIC DNA]</scope>
    <source>
        <strain evidence="9">p3-SID1799</strain>
    </source>
</reference>
<keyword evidence="9" id="KW-1185">Reference proteome</keyword>
<evidence type="ECO:0000259" key="7">
    <source>
        <dbReference type="PROSITE" id="PS50901"/>
    </source>
</evidence>
<evidence type="ECO:0000313" key="9">
    <source>
        <dbReference type="Proteomes" id="UP001525379"/>
    </source>
</evidence>
<sequence length="926" mass="100228">MQLPLEYRVQLPEAPAEPQRRPFPVIMLIAPVVVAVVMFSLTSSKHMLLFAALGPVLSTASWLESRRSSRRLIRRERARLERELREAKKHIDELHDVIRAERRRRHPLIPELLQGIRPARTVPDGRDSKLVWCVGTAATSSGITIEGAPGRHEALLELARHARFTSGCPITTSSAELVVVGEPVAARATVAALRVQGQAMGLSDDELDRRIRRVAGTNGCRTSGCAELHLDTPVLGVARLIDDDGERIVTPERASVAELARWRDIAGSVADSGSLLEQAAQFDLGTPNNRRGSLAAPLGVSSDGHVVVDLVADGPHAVIGGTTGSGKSELLITWIAGLAARHSPKEFVFLGLDFKGGATFDPLIELPHCAGVVTDLDGEDEAQRCAESLASEIVRRERLLRAERRRDVDELTVPPPRLVVVVDEFQTLLTRHPRLQQLFADLGARGRSLGIHLILCTQRPHAAARDALMANCSIRVCLRVTANQESQAVIGTDDAASIPAAARGRAFIDVGNGPVEAQAPLCTPRNREEIAERWHDATACARLVHPALPTMVEGASVRDASPAAYAIGDRPDEQWQGMIQFEPGLRAIVLGGSGSGKTTALRALAHAAANAGQDLIRMSTDPGTAWLQLRQLQAGASNHPRMLIIDDLDALGHRLDEARRHEFAESLAALLRSANDDLSVALTLQRPNAPWSNVLANCTTRLLLRSNTKQDYLLAGGDPSLWNERAVPGRALLGSTHIHFLHESVWPEGTSEGITVSCHLADLRGDLAVVTRGGSIRSQLESCGWLVRELESPSQDDEARHTRRASRGVAVLGTPEQWIATGGALAASRTRAEVLLDQVPAGEFRALLRGHEAPPPTNHRSQYILYRADDTYRFVEPSDVDKVGGGEHAGISHSARAAARLTTASTELRIRPARPRPKQSVEATRA</sequence>
<dbReference type="PROSITE" id="PS50901">
    <property type="entry name" value="FTSK"/>
    <property type="match status" value="1"/>
</dbReference>
<comment type="caution">
    <text evidence="8">The sequence shown here is derived from an EMBL/GenBank/DDBJ whole genome shotgun (WGS) entry which is preliminary data.</text>
</comment>
<feature type="transmembrane region" description="Helical" evidence="6">
    <location>
        <begin position="21"/>
        <end position="41"/>
    </location>
</feature>
<dbReference type="InterPro" id="IPR003959">
    <property type="entry name" value="ATPase_AAA_core"/>
</dbReference>
<dbReference type="InterPro" id="IPR027417">
    <property type="entry name" value="P-loop_NTPase"/>
</dbReference>
<dbReference type="Pfam" id="PF00004">
    <property type="entry name" value="AAA"/>
    <property type="match status" value="1"/>
</dbReference>
<dbReference type="InterPro" id="IPR002543">
    <property type="entry name" value="FtsK_dom"/>
</dbReference>
<evidence type="ECO:0000256" key="4">
    <source>
        <dbReference type="SAM" id="Coils"/>
    </source>
</evidence>
<evidence type="ECO:0000256" key="2">
    <source>
        <dbReference type="ARBA" id="ARBA00022840"/>
    </source>
</evidence>
<feature type="compositionally biased region" description="Low complexity" evidence="5">
    <location>
        <begin position="894"/>
        <end position="907"/>
    </location>
</feature>
<evidence type="ECO:0000256" key="3">
    <source>
        <dbReference type="PROSITE-ProRule" id="PRU00289"/>
    </source>
</evidence>
<proteinExistence type="predicted"/>
<gene>
    <name evidence="8" type="ORF">M3D15_05635</name>
</gene>
<evidence type="ECO:0000256" key="5">
    <source>
        <dbReference type="SAM" id="MobiDB-lite"/>
    </source>
</evidence>
<dbReference type="SUPFAM" id="SSF52540">
    <property type="entry name" value="P-loop containing nucleoside triphosphate hydrolases"/>
    <property type="match status" value="2"/>
</dbReference>
<feature type="domain" description="FtsK" evidence="7">
    <location>
        <begin position="303"/>
        <end position="487"/>
    </location>
</feature>